<accession>A0A0R2QCX1</accession>
<gene>
    <name evidence="2" type="ORF">ABR75_04770</name>
</gene>
<evidence type="ECO:0000313" key="2">
    <source>
        <dbReference type="EMBL" id="KRO47932.1"/>
    </source>
</evidence>
<proteinExistence type="predicted"/>
<comment type="caution">
    <text evidence="2">The sequence shown here is derived from an EMBL/GenBank/DDBJ whole genome shotgun (WGS) entry which is preliminary data.</text>
</comment>
<dbReference type="EMBL" id="LIBJ01000122">
    <property type="protein sequence ID" value="KRO47932.1"/>
    <property type="molecule type" value="Genomic_DNA"/>
</dbReference>
<evidence type="ECO:0000259" key="1">
    <source>
        <dbReference type="Pfam" id="PF13400"/>
    </source>
</evidence>
<organism evidence="2 3">
    <name type="scientific">Acidimicrobiia bacterium BACL6 MAG-120924-bin43</name>
    <dbReference type="NCBI Taxonomy" id="1655583"/>
    <lineage>
        <taxon>Bacteria</taxon>
        <taxon>Bacillati</taxon>
        <taxon>Actinomycetota</taxon>
        <taxon>Acidimicrobiia</taxon>
        <taxon>acIV cluster</taxon>
    </lineage>
</organism>
<dbReference type="AlphaFoldDB" id="A0A0R2QCX1"/>
<reference evidence="2 3" key="1">
    <citation type="submission" date="2015-10" db="EMBL/GenBank/DDBJ databases">
        <title>Metagenome-Assembled Genomes uncover a global brackish microbiome.</title>
        <authorList>
            <person name="Hugerth L.W."/>
            <person name="Larsson J."/>
            <person name="Alneberg J."/>
            <person name="Lindh M.V."/>
            <person name="Legrand C."/>
            <person name="Pinhassi J."/>
            <person name="Andersson A.F."/>
        </authorList>
    </citation>
    <scope>NUCLEOTIDE SEQUENCE [LARGE SCALE GENOMIC DNA]</scope>
    <source>
        <strain evidence="2">BACL6 MAG-120924-bin43</strain>
    </source>
</reference>
<dbReference type="Pfam" id="PF13400">
    <property type="entry name" value="Tad"/>
    <property type="match status" value="1"/>
</dbReference>
<sequence>MLSIVLSCAFTALSLSGLVVVSTHIIDQSRAQIAADAAALGAVYGGESVAREIASRNGAQLVSSATDDNMVQSVRVRIGRQYATANARDSWAQLLPTMSP</sequence>
<protein>
    <recommendedName>
        <fullName evidence="1">Putative Flp pilus-assembly TadG-like N-terminal domain-containing protein</fullName>
    </recommendedName>
</protein>
<feature type="domain" description="Putative Flp pilus-assembly TadG-like N-terminal" evidence="1">
    <location>
        <begin position="8"/>
        <end position="42"/>
    </location>
</feature>
<evidence type="ECO:0000313" key="3">
    <source>
        <dbReference type="Proteomes" id="UP000051017"/>
    </source>
</evidence>
<dbReference type="InterPro" id="IPR028087">
    <property type="entry name" value="Tad_N"/>
</dbReference>
<dbReference type="Proteomes" id="UP000051017">
    <property type="component" value="Unassembled WGS sequence"/>
</dbReference>
<name>A0A0R2QCX1_9ACTN</name>